<organism evidence="4 5">
    <name type="scientific">Lactuca virosa</name>
    <dbReference type="NCBI Taxonomy" id="75947"/>
    <lineage>
        <taxon>Eukaryota</taxon>
        <taxon>Viridiplantae</taxon>
        <taxon>Streptophyta</taxon>
        <taxon>Embryophyta</taxon>
        <taxon>Tracheophyta</taxon>
        <taxon>Spermatophyta</taxon>
        <taxon>Magnoliopsida</taxon>
        <taxon>eudicotyledons</taxon>
        <taxon>Gunneridae</taxon>
        <taxon>Pentapetalae</taxon>
        <taxon>asterids</taxon>
        <taxon>campanulids</taxon>
        <taxon>Asterales</taxon>
        <taxon>Asteraceae</taxon>
        <taxon>Cichorioideae</taxon>
        <taxon>Cichorieae</taxon>
        <taxon>Lactucinae</taxon>
        <taxon>Lactuca</taxon>
    </lineage>
</organism>
<dbReference type="SUPFAM" id="SSF56672">
    <property type="entry name" value="DNA/RNA polymerases"/>
    <property type="match status" value="1"/>
</dbReference>
<feature type="region of interest" description="Disordered" evidence="1">
    <location>
        <begin position="88"/>
        <end position="114"/>
    </location>
</feature>
<dbReference type="Pfam" id="PF25597">
    <property type="entry name" value="SH3_retrovirus"/>
    <property type="match status" value="1"/>
</dbReference>
<evidence type="ECO:0000313" key="5">
    <source>
        <dbReference type="Proteomes" id="UP001157418"/>
    </source>
</evidence>
<evidence type="ECO:0008006" key="6">
    <source>
        <dbReference type="Google" id="ProtNLM"/>
    </source>
</evidence>
<accession>A0AAU9LWL3</accession>
<reference evidence="4 5" key="1">
    <citation type="submission" date="2022-01" db="EMBL/GenBank/DDBJ databases">
        <authorList>
            <person name="Xiong W."/>
            <person name="Schranz E."/>
        </authorList>
    </citation>
    <scope>NUCLEOTIDE SEQUENCE [LARGE SCALE GENOMIC DNA]</scope>
</reference>
<evidence type="ECO:0000259" key="3">
    <source>
        <dbReference type="Pfam" id="PF25597"/>
    </source>
</evidence>
<keyword evidence="5" id="KW-1185">Reference proteome</keyword>
<dbReference type="Pfam" id="PF07727">
    <property type="entry name" value="RVT_2"/>
    <property type="match status" value="1"/>
</dbReference>
<feature type="domain" description="Reverse transcriptase Ty1/copia-type" evidence="2">
    <location>
        <begin position="181"/>
        <end position="325"/>
    </location>
</feature>
<comment type="caution">
    <text evidence="4">The sequence shown here is derived from an EMBL/GenBank/DDBJ whole genome shotgun (WGS) entry which is preliminary data.</text>
</comment>
<dbReference type="InterPro" id="IPR057670">
    <property type="entry name" value="SH3_retrovirus"/>
</dbReference>
<evidence type="ECO:0000256" key="1">
    <source>
        <dbReference type="SAM" id="MobiDB-lite"/>
    </source>
</evidence>
<dbReference type="EMBL" id="CAKMRJ010000001">
    <property type="protein sequence ID" value="CAH1413068.1"/>
    <property type="molecule type" value="Genomic_DNA"/>
</dbReference>
<dbReference type="AlphaFoldDB" id="A0AAU9LWL3"/>
<dbReference type="InterPro" id="IPR043502">
    <property type="entry name" value="DNA/RNA_pol_sf"/>
</dbReference>
<sequence length="327" mass="37273">MWTGKAPSLAHIKVWGCEVFVRRETHDKLEPRSERCIFIGYPQKSFGYLFYRPSDNVVFVARIGVFQERELISQGDSGRQIDLEDLQESNDEGTSNTGAQPEEETPVEPIDESLPLRRSERVSVPPQFYGFHITMEGDSFISDSTLVNMDEPNSYKEAMAGPESAKWKEAMDSEIQSMYGNQVWNLVDNVPNRKTVGCKWIFKKKTDVDGKLHTYKARLVVKGFTQTPGVDYDETFSPVAKIKSIRVMLAIAALHDYEIWQMDVKTAFLNGKLAEDVYMAQPEGFVNAKHPSRVCKLEKSIYGLKQASHKWNLCFDEKVKEFGFSAK</sequence>
<proteinExistence type="predicted"/>
<evidence type="ECO:0000313" key="4">
    <source>
        <dbReference type="EMBL" id="CAH1413068.1"/>
    </source>
</evidence>
<name>A0AAU9LWL3_9ASTR</name>
<dbReference type="InterPro" id="IPR013103">
    <property type="entry name" value="RVT_2"/>
</dbReference>
<feature type="compositionally biased region" description="Acidic residues" evidence="1">
    <location>
        <begin position="101"/>
        <end position="111"/>
    </location>
</feature>
<feature type="domain" description="Retroviral polymerase SH3-like" evidence="3">
    <location>
        <begin position="17"/>
        <end position="71"/>
    </location>
</feature>
<evidence type="ECO:0000259" key="2">
    <source>
        <dbReference type="Pfam" id="PF07727"/>
    </source>
</evidence>
<dbReference type="Proteomes" id="UP001157418">
    <property type="component" value="Unassembled WGS sequence"/>
</dbReference>
<gene>
    <name evidence="4" type="ORF">LVIROSA_LOCUS1045</name>
</gene>
<protein>
    <recommendedName>
        <fullName evidence="6">Reverse transcriptase Ty1/copia-type domain-containing protein</fullName>
    </recommendedName>
</protein>